<feature type="signal peptide" evidence="1">
    <location>
        <begin position="1"/>
        <end position="19"/>
    </location>
</feature>
<dbReference type="Gene3D" id="3.60.21.10">
    <property type="match status" value="1"/>
</dbReference>
<keyword evidence="1" id="KW-0732">Signal</keyword>
<feature type="domain" description="Calcineurin-like phosphoesterase" evidence="2">
    <location>
        <begin position="90"/>
        <end position="269"/>
    </location>
</feature>
<dbReference type="EMBL" id="CP036433">
    <property type="protein sequence ID" value="QDU92607.1"/>
    <property type="molecule type" value="Genomic_DNA"/>
</dbReference>
<gene>
    <name evidence="3" type="ORF">Pla8534_03550</name>
</gene>
<evidence type="ECO:0000256" key="1">
    <source>
        <dbReference type="SAM" id="SignalP"/>
    </source>
</evidence>
<dbReference type="AlphaFoldDB" id="A0A518DL97"/>
<feature type="chain" id="PRO_5021826252" description="Calcineurin-like phosphoesterase domain-containing protein" evidence="1">
    <location>
        <begin position="20"/>
        <end position="368"/>
    </location>
</feature>
<dbReference type="InterPro" id="IPR029052">
    <property type="entry name" value="Metallo-depent_PP-like"/>
</dbReference>
<proteinExistence type="predicted"/>
<evidence type="ECO:0000313" key="4">
    <source>
        <dbReference type="Proteomes" id="UP000317648"/>
    </source>
</evidence>
<evidence type="ECO:0000259" key="2">
    <source>
        <dbReference type="Pfam" id="PF00149"/>
    </source>
</evidence>
<sequence length="368" mass="40762" precursor="true">MIRSFLILCCVFASAPALGDDVASVATTRICFLVCGDPQYLAEHADKPMKLDPLSEQANSGFVKRVLALPGSKLPETMGGGTVATDLRGLINTGDLIDSLDKNGGQYPAMQRFEWQRFLADYGLTGKDGRIPLPVYEIHGNHDGPQGDTFVVDAIIARNKIRSGVVSVSSNGLHYSWDWGPVHLINLGMFVGEGEQRREDHHYAPRASLEFLKADLVKHVGDSGRPVILSHHLHLDAPEYDWPAEDLAAYYDAIQDYNVVAIFNGHTHGSPPKHRRWDGKRIGPDVEGIDNYDPDDAGASKLHKGMPVGLAHGLLYVEIIDRAGADHDQMTVRSYVTRDNWETARWDRLWQKQIESPDRELDEPATAP</sequence>
<organism evidence="3 4">
    <name type="scientific">Lignipirellula cremea</name>
    <dbReference type="NCBI Taxonomy" id="2528010"/>
    <lineage>
        <taxon>Bacteria</taxon>
        <taxon>Pseudomonadati</taxon>
        <taxon>Planctomycetota</taxon>
        <taxon>Planctomycetia</taxon>
        <taxon>Pirellulales</taxon>
        <taxon>Pirellulaceae</taxon>
        <taxon>Lignipirellula</taxon>
    </lineage>
</organism>
<evidence type="ECO:0000313" key="3">
    <source>
        <dbReference type="EMBL" id="QDU92607.1"/>
    </source>
</evidence>
<name>A0A518DL97_9BACT</name>
<dbReference type="SUPFAM" id="SSF56300">
    <property type="entry name" value="Metallo-dependent phosphatases"/>
    <property type="match status" value="1"/>
</dbReference>
<accession>A0A518DL97</accession>
<keyword evidence="4" id="KW-1185">Reference proteome</keyword>
<dbReference type="KEGG" id="lcre:Pla8534_03550"/>
<reference evidence="3 4" key="1">
    <citation type="submission" date="2019-02" db="EMBL/GenBank/DDBJ databases">
        <title>Deep-cultivation of Planctomycetes and their phenomic and genomic characterization uncovers novel biology.</title>
        <authorList>
            <person name="Wiegand S."/>
            <person name="Jogler M."/>
            <person name="Boedeker C."/>
            <person name="Pinto D."/>
            <person name="Vollmers J."/>
            <person name="Rivas-Marin E."/>
            <person name="Kohn T."/>
            <person name="Peeters S.H."/>
            <person name="Heuer A."/>
            <person name="Rast P."/>
            <person name="Oberbeckmann S."/>
            <person name="Bunk B."/>
            <person name="Jeske O."/>
            <person name="Meyerdierks A."/>
            <person name="Storesund J.E."/>
            <person name="Kallscheuer N."/>
            <person name="Luecker S."/>
            <person name="Lage O.M."/>
            <person name="Pohl T."/>
            <person name="Merkel B.J."/>
            <person name="Hornburger P."/>
            <person name="Mueller R.-W."/>
            <person name="Bruemmer F."/>
            <person name="Labrenz M."/>
            <person name="Spormann A.M."/>
            <person name="Op den Camp H."/>
            <person name="Overmann J."/>
            <person name="Amann R."/>
            <person name="Jetten M.S.M."/>
            <person name="Mascher T."/>
            <person name="Medema M.H."/>
            <person name="Devos D.P."/>
            <person name="Kaster A.-K."/>
            <person name="Ovreas L."/>
            <person name="Rohde M."/>
            <person name="Galperin M.Y."/>
            <person name="Jogler C."/>
        </authorList>
    </citation>
    <scope>NUCLEOTIDE SEQUENCE [LARGE SCALE GENOMIC DNA]</scope>
    <source>
        <strain evidence="3 4">Pla85_3_4</strain>
    </source>
</reference>
<dbReference type="Pfam" id="PF00149">
    <property type="entry name" value="Metallophos"/>
    <property type="match status" value="1"/>
</dbReference>
<dbReference type="GO" id="GO:0016787">
    <property type="term" value="F:hydrolase activity"/>
    <property type="evidence" value="ECO:0007669"/>
    <property type="project" value="InterPro"/>
</dbReference>
<protein>
    <recommendedName>
        <fullName evidence="2">Calcineurin-like phosphoesterase domain-containing protein</fullName>
    </recommendedName>
</protein>
<dbReference type="Proteomes" id="UP000317648">
    <property type="component" value="Chromosome"/>
</dbReference>
<dbReference type="RefSeq" id="WP_145048706.1">
    <property type="nucleotide sequence ID" value="NZ_CP036433.1"/>
</dbReference>
<dbReference type="OrthoDB" id="8055872at2"/>
<dbReference type="InterPro" id="IPR004843">
    <property type="entry name" value="Calcineurin-like_PHP"/>
</dbReference>